<keyword evidence="3" id="KW-1185">Reference proteome</keyword>
<feature type="compositionally biased region" description="Polar residues" evidence="1">
    <location>
        <begin position="1"/>
        <end position="24"/>
    </location>
</feature>
<dbReference type="Ensembl" id="ENSUPAT00010028345.1">
    <property type="protein sequence ID" value="ENSUPAP00010024911.1"/>
    <property type="gene ID" value="ENSUPAG00010019735.1"/>
</dbReference>
<proteinExistence type="predicted"/>
<dbReference type="AlphaFoldDB" id="A0A8D2KMJ5"/>
<reference evidence="2" key="2">
    <citation type="submission" date="2025-09" db="UniProtKB">
        <authorList>
            <consortium name="Ensembl"/>
        </authorList>
    </citation>
    <scope>IDENTIFICATION</scope>
</reference>
<organism evidence="2 3">
    <name type="scientific">Urocitellus parryii</name>
    <name type="common">Arctic ground squirrel</name>
    <name type="synonym">Spermophilus parryii</name>
    <dbReference type="NCBI Taxonomy" id="9999"/>
    <lineage>
        <taxon>Eukaryota</taxon>
        <taxon>Metazoa</taxon>
        <taxon>Chordata</taxon>
        <taxon>Craniata</taxon>
        <taxon>Vertebrata</taxon>
        <taxon>Euteleostomi</taxon>
        <taxon>Mammalia</taxon>
        <taxon>Eutheria</taxon>
        <taxon>Euarchontoglires</taxon>
        <taxon>Glires</taxon>
        <taxon>Rodentia</taxon>
        <taxon>Sciuromorpha</taxon>
        <taxon>Sciuridae</taxon>
        <taxon>Xerinae</taxon>
        <taxon>Marmotini</taxon>
        <taxon>Urocitellus</taxon>
    </lineage>
</organism>
<sequence length="93" mass="9838">MGLSASTPSVPVQTSNASDETASPPSGCPMHEGKMKRCPMSAEASGLTRESRTYSVPAHQDRAYECVECPVPVVAAENKENLDPSDLMVEVEG</sequence>
<evidence type="ECO:0000256" key="1">
    <source>
        <dbReference type="SAM" id="MobiDB-lite"/>
    </source>
</evidence>
<dbReference type="Proteomes" id="UP000694417">
    <property type="component" value="Unplaced"/>
</dbReference>
<feature type="region of interest" description="Disordered" evidence="1">
    <location>
        <begin position="1"/>
        <end position="51"/>
    </location>
</feature>
<protein>
    <submittedName>
        <fullName evidence="2">Uncharacterized protein</fullName>
    </submittedName>
</protein>
<reference evidence="2" key="1">
    <citation type="submission" date="2025-08" db="UniProtKB">
        <authorList>
            <consortium name="Ensembl"/>
        </authorList>
    </citation>
    <scope>IDENTIFICATION</scope>
</reference>
<evidence type="ECO:0000313" key="2">
    <source>
        <dbReference type="Ensembl" id="ENSUPAP00010024911.1"/>
    </source>
</evidence>
<dbReference type="GeneTree" id="ENSGT00960000189442"/>
<name>A0A8D2KMJ5_UROPR</name>
<accession>A0A8D2KMJ5</accession>
<evidence type="ECO:0000313" key="3">
    <source>
        <dbReference type="Proteomes" id="UP000694417"/>
    </source>
</evidence>